<evidence type="ECO:0000313" key="1">
    <source>
        <dbReference type="EMBL" id="GCD47647.1"/>
    </source>
</evidence>
<dbReference type="RefSeq" id="WP_125057711.1">
    <property type="nucleotide sequence ID" value="NZ_BHZD01000001.1"/>
</dbReference>
<proteinExistence type="predicted"/>
<gene>
    <name evidence="1" type="ORF">GKJPGBOP_07440</name>
</gene>
<dbReference type="InterPro" id="IPR040701">
    <property type="entry name" value="Bact_RF_family2"/>
</dbReference>
<dbReference type="Pfam" id="PF18844">
    <property type="entry name" value="baeRF_family2"/>
    <property type="match status" value="1"/>
</dbReference>
<dbReference type="EMBL" id="BHZD01000001">
    <property type="protein sequence ID" value="GCD47647.1"/>
    <property type="molecule type" value="Genomic_DNA"/>
</dbReference>
<evidence type="ECO:0008006" key="3">
    <source>
        <dbReference type="Google" id="ProtNLM"/>
    </source>
</evidence>
<dbReference type="Gene3D" id="3.30.420.60">
    <property type="entry name" value="eRF1 domain 2"/>
    <property type="match status" value="1"/>
</dbReference>
<dbReference type="InterPro" id="IPR042226">
    <property type="entry name" value="eFR1_2_sf"/>
</dbReference>
<protein>
    <recommendedName>
        <fullName evidence="3">Peptide chain release factor 1</fullName>
    </recommendedName>
</protein>
<dbReference type="Proteomes" id="UP000286746">
    <property type="component" value="Unassembled WGS sequence"/>
</dbReference>
<accession>A0A401WEA1</accession>
<organism evidence="1 2">
    <name type="scientific">Streptomyces paromomycinus</name>
    <name type="common">Streptomyces rimosus subsp. paromomycinus</name>
    <dbReference type="NCBI Taxonomy" id="92743"/>
    <lineage>
        <taxon>Bacteria</taxon>
        <taxon>Bacillati</taxon>
        <taxon>Actinomycetota</taxon>
        <taxon>Actinomycetes</taxon>
        <taxon>Kitasatosporales</taxon>
        <taxon>Streptomycetaceae</taxon>
        <taxon>Streptomyces</taxon>
    </lineage>
</organism>
<evidence type="ECO:0000313" key="2">
    <source>
        <dbReference type="Proteomes" id="UP000286746"/>
    </source>
</evidence>
<dbReference type="AlphaFoldDB" id="A0A401WEA1"/>
<reference evidence="1 2" key="1">
    <citation type="submission" date="2018-11" db="EMBL/GenBank/DDBJ databases">
        <title>Whole genome sequence of Streptomyces paromomycinus NBRC 15454(T).</title>
        <authorList>
            <person name="Komaki H."/>
            <person name="Tamura T."/>
        </authorList>
    </citation>
    <scope>NUCLEOTIDE SEQUENCE [LARGE SCALE GENOMIC DNA]</scope>
    <source>
        <strain evidence="1 2">NBRC 15454</strain>
    </source>
</reference>
<name>A0A401WEA1_STREY</name>
<sequence>MHLSLLQPIIDRPGPWASVYAEVPHSTEDAAKQRELSADAAARQLAEQGADRATCDAVREALAGFRADGDSAALAGRAVFATDGEVVLDTPLAGRPAQPFAAWSPLPRITPWAEAAADNAGCLVVYVDRMGANFELHDDRGGAEAGKVDGVDWPIHRTATADWSERHFQTAVENTWEQNAGEIAEAAQRVFDSCGAKVMLLAGDPRERRSVHDKLPEQLRAVTYESDHGGRAAGSDSTALARDIAHVRAVHERDHVADVLDRFRAGAGVGGTDPAYAATGVPALVEAAREHRIDTLIISPGGADAGREVWVGPGADQLAVRNSELQYLGETNPSAARADDALLRSAAANGAEAVVVRDPAEAPTGGLGAVLRWSTPTQHE</sequence>
<keyword evidence="2" id="KW-1185">Reference proteome</keyword>
<comment type="caution">
    <text evidence="1">The sequence shown here is derived from an EMBL/GenBank/DDBJ whole genome shotgun (WGS) entry which is preliminary data.</text>
</comment>